<reference evidence="4" key="3">
    <citation type="submission" date="2011-10" db="EMBL/GenBank/DDBJ databases">
        <title>Transcriptional landscape of the pathogenic yeast Candida parapsilosis.</title>
        <authorList>
            <person name="Guida A."/>
            <person name="Lindstaedt C."/>
            <person name="Maguire S.L."/>
            <person name="Ding C."/>
            <person name="Higgins D.G."/>
            <person name="Harris D."/>
            <person name="Berriman M."/>
            <person name="Butler G."/>
        </authorList>
    </citation>
    <scope>NUCLEOTIDE SEQUENCE</scope>
    <source>
        <strain evidence="4">CDC317</strain>
    </source>
</reference>
<dbReference type="SUPFAM" id="SSF50129">
    <property type="entry name" value="GroES-like"/>
    <property type="match status" value="1"/>
</dbReference>
<accession>A0AAJ8W6U4</accession>
<feature type="compositionally biased region" description="Low complexity" evidence="1">
    <location>
        <begin position="31"/>
        <end position="49"/>
    </location>
</feature>
<feature type="compositionally biased region" description="Basic and acidic residues" evidence="1">
    <location>
        <begin position="67"/>
        <end position="81"/>
    </location>
</feature>
<evidence type="ECO:0000313" key="4">
    <source>
        <dbReference type="EMBL" id="CCE45196.1"/>
    </source>
</evidence>
<feature type="domain" description="Alcohol dehydrogenase-like N-terminal" evidence="2">
    <location>
        <begin position="162"/>
        <end position="222"/>
    </location>
</feature>
<name>G8BKD1_CANPC</name>
<evidence type="ECO:0000313" key="6">
    <source>
        <dbReference type="Proteomes" id="UP000005221"/>
    </source>
</evidence>
<feature type="region of interest" description="Disordered" evidence="1">
    <location>
        <begin position="1"/>
        <end position="86"/>
    </location>
</feature>
<gene>
    <name evidence="3 4" type="ordered locus">CPAR2_702080</name>
</gene>
<proteinExistence type="predicted"/>
<dbReference type="EnsemblFungi" id="CPAR2_702080-T">
    <property type="protein sequence ID" value="CPAR2_702080-T-p1"/>
    <property type="gene ID" value="CPAR2_702080"/>
</dbReference>
<dbReference type="EMBL" id="HE605209">
    <property type="protein sequence ID" value="CCE45196.1"/>
    <property type="molecule type" value="Genomic_DNA"/>
</dbReference>
<evidence type="ECO:0000313" key="5">
    <source>
        <dbReference type="EnsemblFungi" id="CPAR2_702080-T-p1"/>
    </source>
</evidence>
<dbReference type="Gene3D" id="3.90.180.10">
    <property type="entry name" value="Medium-chain alcohol dehydrogenases, catalytic domain"/>
    <property type="match status" value="1"/>
</dbReference>
<sequence length="682" mass="77130">MSESEQVPPAVSEVALSQEAPSYEEAVAPATTNSNSTSSDTTELPSSPTKPKKKSVGFAPPPEEDLREYHKYLKQKEEAELKSSPFHKIPPELAYLEKRNKQAPPKPIDQPTRPAKPNSRLRLTDLPDLSKLKFFDVKDLSVQNKETELQFHYTTIDLPPSSGSVLVDVNYGSLNSFDLSKVNQYLLNMSNVKVVLGYEFAGVITHVGSSMQKKFAVGDYVFGLIDPTSRRGALSSSQIIYPGRDVLVKVDENVLNQLNDIDIDLDANDDNKAFEVGEEETEATNLVEQTQANEISTSVESEDVNTAKSEELRDAEEAEGVTTPSKSPREENKANTDTNVDSNVDDLVSRAGKSTLESKKTALPPLAKLSAISLLYNRAKQMLQSLNSKNKKVNILINGADTDIGLTIIQVLLAEYQFEFISLILIIREKSLEYMDNLLERFEKKYYDPSTTKRLKCISFDVVNDGLYFPGERVPISYKKPDFFATEVIDALLVPHGNELIDKSNVNEYKLDLFIDLIGCKKYFQSTSTKLHEIETLNMPFKQNISTSIENLFDAKTKEPFLTRILKPKKLGSAVVSGCKFTLREPSYNIDKLIDFSEQGVLNPWTSKWSSNILNNWTSYNYYEEIYLKIKQKWAEQALQLVLDDKLKFKIDKFVDWRKDYKKYVKALKENDGKIILEVEEF</sequence>
<reference evidence="6" key="2">
    <citation type="journal article" date="2011" name="BMC Genomics">
        <title>Using RNA-seq to determine the transcriptional landscape and the hypoxic response of the pathogenic yeast Candida parapsilosis.</title>
        <authorList>
            <person name="Guida A."/>
            <person name="Lindstaedt C."/>
            <person name="Maguire S.L."/>
            <person name="Ding C."/>
            <person name="Higgins D.G."/>
            <person name="Corton N.J."/>
            <person name="Berriman M."/>
            <person name="Butler G."/>
        </authorList>
    </citation>
    <scope>GENOME REANNOTATION</scope>
    <source>
        <strain evidence="6">CDC 317 / ATCC MYA-4646</strain>
    </source>
</reference>
<dbReference type="InterPro" id="IPR013154">
    <property type="entry name" value="ADH-like_N"/>
</dbReference>
<dbReference type="STRING" id="578454.G8BKD1"/>
<keyword evidence="6" id="KW-1185">Reference proteome</keyword>
<dbReference type="VEuPathDB" id="FungiDB:CPAR2_702080"/>
<feature type="compositionally biased region" description="Polar residues" evidence="1">
    <location>
        <begin position="290"/>
        <end position="307"/>
    </location>
</feature>
<dbReference type="PANTHER" id="PTHR43482">
    <property type="entry name" value="PROTEIN AST1-RELATED"/>
    <property type="match status" value="1"/>
</dbReference>
<feature type="compositionally biased region" description="Low complexity" evidence="1">
    <location>
        <begin position="335"/>
        <end position="344"/>
    </location>
</feature>
<dbReference type="InterPro" id="IPR052585">
    <property type="entry name" value="Lipid_raft_assoc_Zn_ADH"/>
</dbReference>
<dbReference type="eggNOG" id="KOG1198">
    <property type="taxonomic scope" value="Eukaryota"/>
</dbReference>
<accession>G8BKD1</accession>
<evidence type="ECO:0000313" key="3">
    <source>
        <dbReference type="CGD" id="CAL0000145395"/>
    </source>
</evidence>
<dbReference type="Proteomes" id="UP000005221">
    <property type="component" value="Chromosome 7"/>
</dbReference>
<organism evidence="4 6">
    <name type="scientific">Candida parapsilosis (strain CDC 317 / ATCC MYA-4646)</name>
    <name type="common">Yeast</name>
    <name type="synonym">Monilia parapsilosis</name>
    <dbReference type="NCBI Taxonomy" id="578454"/>
    <lineage>
        <taxon>Eukaryota</taxon>
        <taxon>Fungi</taxon>
        <taxon>Dikarya</taxon>
        <taxon>Ascomycota</taxon>
        <taxon>Saccharomycotina</taxon>
        <taxon>Pichiomycetes</taxon>
        <taxon>Debaryomycetaceae</taxon>
        <taxon>Candida/Lodderomyces clade</taxon>
        <taxon>Candida</taxon>
    </lineage>
</organism>
<reference evidence="5" key="4">
    <citation type="submission" date="2025-05" db="UniProtKB">
        <authorList>
            <consortium name="EnsemblFungi"/>
        </authorList>
    </citation>
    <scope>IDENTIFICATION</scope>
</reference>
<feature type="region of interest" description="Disordered" evidence="1">
    <location>
        <begin position="290"/>
        <end position="344"/>
    </location>
</feature>
<dbReference type="Pfam" id="PF08240">
    <property type="entry name" value="ADH_N"/>
    <property type="match status" value="1"/>
</dbReference>
<dbReference type="PANTHER" id="PTHR43482:SF1">
    <property type="entry name" value="PROTEIN AST1-RELATED"/>
    <property type="match status" value="1"/>
</dbReference>
<evidence type="ECO:0000256" key="1">
    <source>
        <dbReference type="SAM" id="MobiDB-lite"/>
    </source>
</evidence>
<dbReference type="CGD" id="CAL0000145395">
    <property type="gene designation" value="CPAR2_702080"/>
</dbReference>
<reference evidence="6" key="1">
    <citation type="journal article" date="2009" name="Nature">
        <title>Evolution of pathogenicity and sexual reproduction in eight Candida genomes.</title>
        <authorList>
            <person name="Butler G."/>
            <person name="Rasmussen M.D."/>
            <person name="Lin M.F."/>
            <person name="Santos M.A."/>
            <person name="Sakthikumar S."/>
            <person name="Munro C.A."/>
            <person name="Rheinbay E."/>
            <person name="Grabherr M."/>
            <person name="Forche A."/>
            <person name="Reedy J.L."/>
            <person name="Agrafioti I."/>
            <person name="Arnaud M.B."/>
            <person name="Bates S."/>
            <person name="Brown A.J."/>
            <person name="Brunke S."/>
            <person name="Costanzo M.C."/>
            <person name="Fitzpatrick D.A."/>
            <person name="de Groot P.W."/>
            <person name="Harris D."/>
            <person name="Hoyer L.L."/>
            <person name="Hube B."/>
            <person name="Klis F.M."/>
            <person name="Kodira C."/>
            <person name="Lennard N."/>
            <person name="Logue M.E."/>
            <person name="Martin R."/>
            <person name="Neiman A.M."/>
            <person name="Nikolaou E."/>
            <person name="Quail M.A."/>
            <person name="Quinn J."/>
            <person name="Santos M.C."/>
            <person name="Schmitzberger F.F."/>
            <person name="Sherlock G."/>
            <person name="Shah P."/>
            <person name="Silverstein K.A."/>
            <person name="Skrzypek M.S."/>
            <person name="Soll D."/>
            <person name="Staggs R."/>
            <person name="Stansfield I."/>
            <person name="Stumpf M.P."/>
            <person name="Sudbery P.E."/>
            <person name="Srikantha T."/>
            <person name="Zeng Q."/>
            <person name="Berman J."/>
            <person name="Berriman M."/>
            <person name="Heitman J."/>
            <person name="Gow N.A."/>
            <person name="Lorenz M.C."/>
            <person name="Birren B.W."/>
            <person name="Kellis M."/>
            <person name="Cuomo C.A."/>
        </authorList>
    </citation>
    <scope>NUCLEOTIDE SEQUENCE [LARGE SCALE GENOMIC DNA]</scope>
    <source>
        <strain evidence="6">CDC 317 / ATCC MYA-4646</strain>
    </source>
</reference>
<dbReference type="AlphaFoldDB" id="G8BKD1"/>
<feature type="region of interest" description="Disordered" evidence="1">
    <location>
        <begin position="101"/>
        <end position="121"/>
    </location>
</feature>
<dbReference type="InterPro" id="IPR011032">
    <property type="entry name" value="GroES-like_sf"/>
</dbReference>
<evidence type="ECO:0000259" key="2">
    <source>
        <dbReference type="Pfam" id="PF08240"/>
    </source>
</evidence>
<protein>
    <submittedName>
        <fullName evidence="5">ADH_N domain-containing protein</fullName>
    </submittedName>
</protein>